<gene>
    <name evidence="1" type="ORF">C8N25_10926</name>
</gene>
<dbReference type="OrthoDB" id="828261at2"/>
<reference evidence="1 2" key="1">
    <citation type="submission" date="2018-08" db="EMBL/GenBank/DDBJ databases">
        <title>Genomic Encyclopedia of Archaeal and Bacterial Type Strains, Phase II (KMG-II): from individual species to whole genera.</title>
        <authorList>
            <person name="Goeker M."/>
        </authorList>
    </citation>
    <scope>NUCLEOTIDE SEQUENCE [LARGE SCALE GENOMIC DNA]</scope>
    <source>
        <strain evidence="1 2">DSM 15986</strain>
    </source>
</reference>
<evidence type="ECO:0000313" key="1">
    <source>
        <dbReference type="EMBL" id="REG88411.1"/>
    </source>
</evidence>
<organism evidence="1 2">
    <name type="scientific">Algoriphagus antarcticus</name>
    <dbReference type="NCBI Taxonomy" id="238540"/>
    <lineage>
        <taxon>Bacteria</taxon>
        <taxon>Pseudomonadati</taxon>
        <taxon>Bacteroidota</taxon>
        <taxon>Cytophagia</taxon>
        <taxon>Cytophagales</taxon>
        <taxon>Cyclobacteriaceae</taxon>
        <taxon>Algoriphagus</taxon>
    </lineage>
</organism>
<dbReference type="SUPFAM" id="SSF101898">
    <property type="entry name" value="NHL repeat"/>
    <property type="match status" value="1"/>
</dbReference>
<comment type="caution">
    <text evidence="1">The sequence shown here is derived from an EMBL/GenBank/DDBJ whole genome shotgun (WGS) entry which is preliminary data.</text>
</comment>
<sequence>MNFSHLYRTIFVACSLLFNFSCSPSREAERVDFNVTVEDRFIETHDELGHFYYFNQVKNDSLIIFNVLNHSLEIVDLKENRLIKSINFELNGMNSVDQVRGFYFHNSDSIFLAEGDSRVSLMNIKGELINRYYNFSDSFDDGDREELYENNPSLDFSSQLLFSPITDEILVYFQSFDQPEKKRIFSAFSIETGKSRSLPIYYPEAYLGQRLDLSKLFLSSATQNENGFAFIFSGSPNVYKYNLETGEISFSEASPPFEKVEGDEIPFGSISREEKQLYMANNPFYYKIHYDSNSELYYRLSSPPRPNSIEEDFHYVNYNKILISILDKNFQHISDVYLPKQNTYNVGFSFVTSDGLWISYNSMHQDDERFIKGDLIRFNIDLE</sequence>
<protein>
    <submittedName>
        <fullName evidence="1">Uncharacterized protein DUF4221</fullName>
    </submittedName>
</protein>
<dbReference type="EMBL" id="QUNF01000009">
    <property type="protein sequence ID" value="REG88411.1"/>
    <property type="molecule type" value="Genomic_DNA"/>
</dbReference>
<dbReference type="Pfam" id="PF13970">
    <property type="entry name" value="DUF4221"/>
    <property type="match status" value="1"/>
</dbReference>
<dbReference type="InterPro" id="IPR025316">
    <property type="entry name" value="DUF4221"/>
</dbReference>
<evidence type="ECO:0000313" key="2">
    <source>
        <dbReference type="Proteomes" id="UP000256405"/>
    </source>
</evidence>
<dbReference type="AlphaFoldDB" id="A0A3E0DVF3"/>
<accession>A0A3E0DVF3</accession>
<dbReference type="RefSeq" id="WP_086540008.1">
    <property type="nucleotide sequence ID" value="NZ_MSSW01000007.1"/>
</dbReference>
<name>A0A3E0DVF3_9BACT</name>
<dbReference type="Proteomes" id="UP000256405">
    <property type="component" value="Unassembled WGS sequence"/>
</dbReference>
<proteinExistence type="predicted"/>
<keyword evidence="2" id="KW-1185">Reference proteome</keyword>